<dbReference type="Proteomes" id="UP000663870">
    <property type="component" value="Unassembled WGS sequence"/>
</dbReference>
<reference evidence="3" key="1">
    <citation type="submission" date="2021-02" db="EMBL/GenBank/DDBJ databases">
        <authorList>
            <person name="Nowell W R."/>
        </authorList>
    </citation>
    <scope>NUCLEOTIDE SEQUENCE</scope>
</reference>
<evidence type="ECO:0000313" key="5">
    <source>
        <dbReference type="Proteomes" id="UP000663854"/>
    </source>
</evidence>
<dbReference type="AlphaFoldDB" id="A0A814GY60"/>
<proteinExistence type="predicted"/>
<dbReference type="InterPro" id="IPR036415">
    <property type="entry name" value="Lamin_tail_dom_sf"/>
</dbReference>
<keyword evidence="1" id="KW-0175">Coiled coil</keyword>
<dbReference type="SUPFAM" id="SSF74853">
    <property type="entry name" value="Lamin A/C globular tail domain"/>
    <property type="match status" value="1"/>
</dbReference>
<evidence type="ECO:0000313" key="4">
    <source>
        <dbReference type="EMBL" id="CAF1242372.1"/>
    </source>
</evidence>
<dbReference type="InterPro" id="IPR001322">
    <property type="entry name" value="Lamin_tail_dom"/>
</dbReference>
<dbReference type="GO" id="GO:0090435">
    <property type="term" value="P:protein localization to nuclear envelope"/>
    <property type="evidence" value="ECO:0007669"/>
    <property type="project" value="TreeGrafter"/>
</dbReference>
<dbReference type="GO" id="GO:0031507">
    <property type="term" value="P:heterochromatin formation"/>
    <property type="evidence" value="ECO:0007669"/>
    <property type="project" value="TreeGrafter"/>
</dbReference>
<gene>
    <name evidence="4" type="ORF">JXQ802_LOCUS26531</name>
    <name evidence="3" type="ORF">PYM288_LOCUS14661</name>
</gene>
<dbReference type="EMBL" id="CAJNOH010000329">
    <property type="protein sequence ID" value="CAF1002093.1"/>
    <property type="molecule type" value="Genomic_DNA"/>
</dbReference>
<accession>A0A814GY60</accession>
<dbReference type="EMBL" id="CAJNOL010000931">
    <property type="protein sequence ID" value="CAF1242372.1"/>
    <property type="molecule type" value="Genomic_DNA"/>
</dbReference>
<sequence>MIQAEKQSIDEQRLKLEQELDQYASNLVHLRTSYAELKPKVESYRATCKDTFQQYMTLTNDWSLAKKQTNELKIRVQMTKNQIKYFKNFYSYELNKCDLFSMDMSDFAKFWKLEWEQIVEKIRHDFKLLYEAIRQETISFYEEKSKEVQIELEQITQYQQVKQEKYIKIQQKLQSEYEEVQKKLTYEKEILLKSEAIYSKLESELKTIQIQDEERFEAQSNDLYGLQESIVAMVSSVEEIRRRKVYLESEIIIYRHLLIKCGIVKQIEMPSSSVVSITKKRKFIIESQCRGSINIECPLDSTYIRLMNQSASAVIDISRWLLKRRVDSKMVLQYTLPNGVRLLPGSELRVYSKLGGAVAQKSSDQSAFSSSLHQQIILNDVFSMGIGDKIETQLLDEKGEEKASCIQSATNDWIVCD</sequence>
<evidence type="ECO:0000313" key="6">
    <source>
        <dbReference type="Proteomes" id="UP000663870"/>
    </source>
</evidence>
<dbReference type="GO" id="GO:0005200">
    <property type="term" value="F:structural constituent of cytoskeleton"/>
    <property type="evidence" value="ECO:0007669"/>
    <property type="project" value="TreeGrafter"/>
</dbReference>
<organism evidence="3 5">
    <name type="scientific">Rotaria sordida</name>
    <dbReference type="NCBI Taxonomy" id="392033"/>
    <lineage>
        <taxon>Eukaryota</taxon>
        <taxon>Metazoa</taxon>
        <taxon>Spiralia</taxon>
        <taxon>Gnathifera</taxon>
        <taxon>Rotifera</taxon>
        <taxon>Eurotatoria</taxon>
        <taxon>Bdelloidea</taxon>
        <taxon>Philodinida</taxon>
        <taxon>Philodinidae</taxon>
        <taxon>Rotaria</taxon>
    </lineage>
</organism>
<dbReference type="PROSITE" id="PS51841">
    <property type="entry name" value="LTD"/>
    <property type="match status" value="1"/>
</dbReference>
<evidence type="ECO:0000313" key="3">
    <source>
        <dbReference type="EMBL" id="CAF1002093.1"/>
    </source>
</evidence>
<dbReference type="PANTHER" id="PTHR45721">
    <property type="entry name" value="LAMIN DM0-RELATED"/>
    <property type="match status" value="1"/>
</dbReference>
<dbReference type="Proteomes" id="UP000663854">
    <property type="component" value="Unassembled WGS sequence"/>
</dbReference>
<dbReference type="Gene3D" id="2.60.40.1260">
    <property type="entry name" value="Lamin Tail domain"/>
    <property type="match status" value="1"/>
</dbReference>
<keyword evidence="6" id="KW-1185">Reference proteome</keyword>
<evidence type="ECO:0000256" key="1">
    <source>
        <dbReference type="ARBA" id="ARBA00023054"/>
    </source>
</evidence>
<evidence type="ECO:0000259" key="2">
    <source>
        <dbReference type="PROSITE" id="PS51841"/>
    </source>
</evidence>
<protein>
    <recommendedName>
        <fullName evidence="2">LTD domain-containing protein</fullName>
    </recommendedName>
</protein>
<name>A0A814GY60_9BILA</name>
<dbReference type="GO" id="GO:0005652">
    <property type="term" value="C:nuclear lamina"/>
    <property type="evidence" value="ECO:0007669"/>
    <property type="project" value="TreeGrafter"/>
</dbReference>
<dbReference type="GO" id="GO:0007097">
    <property type="term" value="P:nuclear migration"/>
    <property type="evidence" value="ECO:0007669"/>
    <property type="project" value="TreeGrafter"/>
</dbReference>
<dbReference type="PANTHER" id="PTHR45721:SF12">
    <property type="entry name" value="INTERMEDIATE FILAMENT PROTEIN IFA-1"/>
    <property type="match status" value="1"/>
</dbReference>
<dbReference type="GO" id="GO:0006998">
    <property type="term" value="P:nuclear envelope organization"/>
    <property type="evidence" value="ECO:0007669"/>
    <property type="project" value="TreeGrafter"/>
</dbReference>
<comment type="caution">
    <text evidence="3">The sequence shown here is derived from an EMBL/GenBank/DDBJ whole genome shotgun (WGS) entry which is preliminary data.</text>
</comment>
<dbReference type="GO" id="GO:0051664">
    <property type="term" value="P:nuclear pore localization"/>
    <property type="evidence" value="ECO:0007669"/>
    <property type="project" value="TreeGrafter"/>
</dbReference>
<feature type="domain" description="LTD" evidence="2">
    <location>
        <begin position="271"/>
        <end position="409"/>
    </location>
</feature>